<dbReference type="Pfam" id="PF04321">
    <property type="entry name" value="RmlD_sub_bind"/>
    <property type="match status" value="1"/>
</dbReference>
<comment type="caution">
    <text evidence="2">The sequence shown here is derived from an EMBL/GenBank/DDBJ whole genome shotgun (WGS) entry which is preliminary data.</text>
</comment>
<feature type="domain" description="RmlD-like substrate binding" evidence="1">
    <location>
        <begin position="25"/>
        <end position="76"/>
    </location>
</feature>
<dbReference type="Proteomes" id="UP001580430">
    <property type="component" value="Unassembled WGS sequence"/>
</dbReference>
<reference evidence="2 3" key="1">
    <citation type="submission" date="2024-09" db="EMBL/GenBank/DDBJ databases">
        <title>Paenibacillus zeirhizospherea sp. nov., isolated from surface of the maize (Zea mays) roots in a horticulture field, Hungary.</title>
        <authorList>
            <person name="Marton D."/>
            <person name="Farkas M."/>
            <person name="Bedics A."/>
            <person name="Toth E."/>
            <person name="Tancsics A."/>
            <person name="Boka K."/>
            <person name="Marati G."/>
            <person name="Kriszt B."/>
            <person name="Cserhati M."/>
        </authorList>
    </citation>
    <scope>NUCLEOTIDE SEQUENCE [LARGE SCALE GENOMIC DNA]</scope>
    <source>
        <strain evidence="2 3">JCM 18446</strain>
    </source>
</reference>
<name>A0ABV5C8N7_9BACL</name>
<proteinExistence type="predicted"/>
<dbReference type="Gene3D" id="3.90.25.10">
    <property type="entry name" value="UDP-galactose 4-epimerase, domain 1"/>
    <property type="match status" value="1"/>
</dbReference>
<dbReference type="SUPFAM" id="SSF51735">
    <property type="entry name" value="NAD(P)-binding Rossmann-fold domains"/>
    <property type="match status" value="1"/>
</dbReference>
<organism evidence="2 3">
    <name type="scientific">Paenibacillus medicaginis</name>
    <dbReference type="NCBI Taxonomy" id="1470560"/>
    <lineage>
        <taxon>Bacteria</taxon>
        <taxon>Bacillati</taxon>
        <taxon>Bacillota</taxon>
        <taxon>Bacilli</taxon>
        <taxon>Bacillales</taxon>
        <taxon>Paenibacillaceae</taxon>
        <taxon>Paenibacillus</taxon>
    </lineage>
</organism>
<dbReference type="InterPro" id="IPR029903">
    <property type="entry name" value="RmlD-like-bd"/>
</dbReference>
<keyword evidence="3" id="KW-1185">Reference proteome</keyword>
<gene>
    <name evidence="2" type="ORF">ACE5LO_26295</name>
</gene>
<evidence type="ECO:0000313" key="3">
    <source>
        <dbReference type="Proteomes" id="UP001580430"/>
    </source>
</evidence>
<dbReference type="EMBL" id="JBHIRY010000048">
    <property type="protein sequence ID" value="MFB5763874.1"/>
    <property type="molecule type" value="Genomic_DNA"/>
</dbReference>
<accession>A0ABV5C8N7</accession>
<evidence type="ECO:0000259" key="1">
    <source>
        <dbReference type="Pfam" id="PF04321"/>
    </source>
</evidence>
<evidence type="ECO:0000313" key="2">
    <source>
        <dbReference type="EMBL" id="MFB5763874.1"/>
    </source>
</evidence>
<dbReference type="InterPro" id="IPR036291">
    <property type="entry name" value="NAD(P)-bd_dom_sf"/>
</dbReference>
<protein>
    <submittedName>
        <fullName evidence="2">Sugar nucleotide-binding protein</fullName>
    </submittedName>
</protein>
<sequence>MLTLSTNTSSLLNAGKNPYNTEDKLKAVLLPCSTDKFPRPAPRPANSVMDHLSIRVNDLTDFRPWREALQDFLRELASAQETV</sequence>